<comment type="caution">
    <text evidence="3">The sequence shown here is derived from an EMBL/GenBank/DDBJ whole genome shotgun (WGS) entry which is preliminary data.</text>
</comment>
<evidence type="ECO:0000313" key="3">
    <source>
        <dbReference type="EMBL" id="KXU81248.1"/>
    </source>
</evidence>
<feature type="transmembrane region" description="Helical" evidence="2">
    <location>
        <begin position="128"/>
        <end position="144"/>
    </location>
</feature>
<feature type="transmembrane region" description="Helical" evidence="2">
    <location>
        <begin position="59"/>
        <end position="80"/>
    </location>
</feature>
<dbReference type="RefSeq" id="WP_061475402.1">
    <property type="nucleotide sequence ID" value="NZ_JMGO02000002.1"/>
</dbReference>
<keyword evidence="2" id="KW-1133">Transmembrane helix</keyword>
<sequence>MVGLRTRYSIPLVLLIATAMMLLPFWLRGGSQGHDLFHHLLSSHFFAVQLWQGELYPRWLMAMNGSFGSPVFFFYPPLPYYVNALFAGPTPLAHEAMTPLLWSNSLALWLSGLFAYLWLRTFASPRRALGASLLYMALPYHLAIDIYARFALAESWAFVWAPLALLGQDRLSKQAPFGLLLLAFAVAMLALSNLPSLLLILALLTVRSLLLAWRNQTSDAIWPTLLAQGWGLAMASLLLLPALLDQGGISMEQMRTGIFEFQRNFLDRLPQSLDDWRFRGHLTWLTILTLALMLVAWAATREPHHPELRRWGVIGTLCFLMTLSVSEPLWQLLTPLQLVQFPWRFNLILVIATVAVVALAPPVHRLWQWFWWGLLVLIMASQALYVRESPLTQSPDKAAIDTLFDSKRSAREYRPRQVPRGNFSPTLLAWKDEFQPEITTQRPGIQWQIQSWRPRNIMLTVNAKTPATLVMHQYYYPGWQAWRDDGTELPVSNTQNGLLQVQVPAGDYRLTVTLSARWPERLGYGLSLVTWLAWWLALAGAFIKTRYQSPDTARHYDKQPGTPVQERHARRG</sequence>
<feature type="transmembrane region" description="Helical" evidence="2">
    <location>
        <begin position="522"/>
        <end position="543"/>
    </location>
</feature>
<evidence type="ECO:0008006" key="5">
    <source>
        <dbReference type="Google" id="ProtNLM"/>
    </source>
</evidence>
<dbReference type="Proteomes" id="UP000078435">
    <property type="component" value="Unassembled WGS sequence"/>
</dbReference>
<dbReference type="AlphaFoldDB" id="A0A175VLV6"/>
<keyword evidence="2" id="KW-0472">Membrane</keyword>
<accession>A0A175VLV6</accession>
<name>A0A175VLV6_AEREN</name>
<gene>
    <name evidence="3" type="ORF">LCR_05940</name>
</gene>
<feature type="transmembrane region" description="Helical" evidence="2">
    <location>
        <begin position="225"/>
        <end position="244"/>
    </location>
</feature>
<feature type="region of interest" description="Disordered" evidence="1">
    <location>
        <begin position="552"/>
        <end position="572"/>
    </location>
</feature>
<evidence type="ECO:0000256" key="1">
    <source>
        <dbReference type="SAM" id="MobiDB-lite"/>
    </source>
</evidence>
<feature type="transmembrane region" description="Helical" evidence="2">
    <location>
        <begin position="100"/>
        <end position="119"/>
    </location>
</feature>
<feature type="transmembrane region" description="Helical" evidence="2">
    <location>
        <begin position="179"/>
        <end position="205"/>
    </location>
</feature>
<evidence type="ECO:0000256" key="2">
    <source>
        <dbReference type="SAM" id="Phobius"/>
    </source>
</evidence>
<feature type="transmembrane region" description="Helical" evidence="2">
    <location>
        <begin position="6"/>
        <end position="27"/>
    </location>
</feature>
<feature type="transmembrane region" description="Helical" evidence="2">
    <location>
        <begin position="369"/>
        <end position="386"/>
    </location>
</feature>
<feature type="transmembrane region" description="Helical" evidence="2">
    <location>
        <begin position="311"/>
        <end position="333"/>
    </location>
</feature>
<keyword evidence="2" id="KW-0812">Transmembrane</keyword>
<organism evidence="3 4">
    <name type="scientific">Aeromonas enteropelogenes</name>
    <name type="common">Aeromonas trota</name>
    <dbReference type="NCBI Taxonomy" id="29489"/>
    <lineage>
        <taxon>Bacteria</taxon>
        <taxon>Pseudomonadati</taxon>
        <taxon>Pseudomonadota</taxon>
        <taxon>Gammaproteobacteria</taxon>
        <taxon>Aeromonadales</taxon>
        <taxon>Aeromonadaceae</taxon>
        <taxon>Aeromonas</taxon>
    </lineage>
</organism>
<proteinExistence type="predicted"/>
<dbReference type="EMBL" id="JMGO02000002">
    <property type="protein sequence ID" value="KXU81248.1"/>
    <property type="molecule type" value="Genomic_DNA"/>
</dbReference>
<feature type="transmembrane region" description="Helical" evidence="2">
    <location>
        <begin position="282"/>
        <end position="299"/>
    </location>
</feature>
<reference evidence="3 4" key="1">
    <citation type="submission" date="2016-02" db="EMBL/GenBank/DDBJ databases">
        <title>Draft genome sequence of Aeromonas trota strain 1999lcr isolated from cerebrospinal fluid (CSF).</title>
        <authorList>
            <person name="Dallagassa C.B."/>
            <person name="Prediger K.C."/>
            <person name="Weiss V.A."/>
            <person name="Assis F.E."/>
            <person name="Baura V."/>
            <person name="Cruz L.M."/>
            <person name="Souza E.M."/>
            <person name="Pedrosa F.O."/>
            <person name="Fadel-Picheth C.M."/>
        </authorList>
    </citation>
    <scope>NUCLEOTIDE SEQUENCE [LARGE SCALE GENOMIC DNA]</scope>
    <source>
        <strain evidence="3 4">1999lcr</strain>
    </source>
</reference>
<feature type="transmembrane region" description="Helical" evidence="2">
    <location>
        <begin position="345"/>
        <end position="363"/>
    </location>
</feature>
<protein>
    <recommendedName>
        <fullName evidence="5">Membrane protein 6-pyruvoyl-tetrahydropterin synthase-related domain-containing protein</fullName>
    </recommendedName>
</protein>
<evidence type="ECO:0000313" key="4">
    <source>
        <dbReference type="Proteomes" id="UP000078435"/>
    </source>
</evidence>